<sequence>MPNIHRPIHAKERKILFSSLERIEDFLSIRLAVYDWLLRPTPSKLSARSLLAKRNVSTLQVLLNGLARVSNAEGHCLLTSGDGTVGHCDKRFGGCKLFHTPYKYNYTHPSALLPREPVMHYSTWVFASRPFQLANEGDAADPICSVFPVTIHRSSSRGDYIDSTFLFFQLSTSDPSPQHIPTIGHLWTEPVSGNPPGKVDPARISVNNHLSRQLTLGRRRASDEASSS</sequence>
<comment type="caution">
    <text evidence="1">The sequence shown here is derived from an EMBL/GenBank/DDBJ whole genome shotgun (WGS) entry which is preliminary data.</text>
</comment>
<dbReference type="KEGG" id="cci:CC1G_14002"/>
<reference evidence="1 2" key="1">
    <citation type="journal article" date="2010" name="Proc. Natl. Acad. Sci. U.S.A.">
        <title>Insights into evolution of multicellular fungi from the assembled chromosomes of the mushroom Coprinopsis cinerea (Coprinus cinereus).</title>
        <authorList>
            <person name="Stajich J.E."/>
            <person name="Wilke S.K."/>
            <person name="Ahren D."/>
            <person name="Au C.H."/>
            <person name="Birren B.W."/>
            <person name="Borodovsky M."/>
            <person name="Burns C."/>
            <person name="Canback B."/>
            <person name="Casselton L.A."/>
            <person name="Cheng C.K."/>
            <person name="Deng J."/>
            <person name="Dietrich F.S."/>
            <person name="Fargo D.C."/>
            <person name="Farman M.L."/>
            <person name="Gathman A.C."/>
            <person name="Goldberg J."/>
            <person name="Guigo R."/>
            <person name="Hoegger P.J."/>
            <person name="Hooker J.B."/>
            <person name="Huggins A."/>
            <person name="James T.Y."/>
            <person name="Kamada T."/>
            <person name="Kilaru S."/>
            <person name="Kodira C."/>
            <person name="Kues U."/>
            <person name="Kupfer D."/>
            <person name="Kwan H.S."/>
            <person name="Lomsadze A."/>
            <person name="Li W."/>
            <person name="Lilly W.W."/>
            <person name="Ma L.J."/>
            <person name="Mackey A.J."/>
            <person name="Manning G."/>
            <person name="Martin F."/>
            <person name="Muraguchi H."/>
            <person name="Natvig D.O."/>
            <person name="Palmerini H."/>
            <person name="Ramesh M.A."/>
            <person name="Rehmeyer C.J."/>
            <person name="Roe B.A."/>
            <person name="Shenoy N."/>
            <person name="Stanke M."/>
            <person name="Ter-Hovhannisyan V."/>
            <person name="Tunlid A."/>
            <person name="Velagapudi R."/>
            <person name="Vision T.J."/>
            <person name="Zeng Q."/>
            <person name="Zolan M.E."/>
            <person name="Pukkila P.J."/>
        </authorList>
    </citation>
    <scope>NUCLEOTIDE SEQUENCE [LARGE SCALE GENOMIC DNA]</scope>
    <source>
        <strain evidence="2">Okayama-7 / 130 / ATCC MYA-4618 / FGSC 9003</strain>
    </source>
</reference>
<dbReference type="HOGENOM" id="CLU_1214689_0_0_1"/>
<gene>
    <name evidence="1" type="ORF">CC1G_14002</name>
</gene>
<name>D6RKS6_COPC7</name>
<proteinExistence type="predicted"/>
<accession>D6RKS6</accession>
<dbReference type="AlphaFoldDB" id="D6RKS6"/>
<dbReference type="GeneID" id="9379087"/>
<evidence type="ECO:0000313" key="1">
    <source>
        <dbReference type="EMBL" id="EFI28469.1"/>
    </source>
</evidence>
<dbReference type="VEuPathDB" id="FungiDB:CC1G_14002"/>
<protein>
    <submittedName>
        <fullName evidence="1">Uncharacterized protein</fullName>
    </submittedName>
</protein>
<organism evidence="1 2">
    <name type="scientific">Coprinopsis cinerea (strain Okayama-7 / 130 / ATCC MYA-4618 / FGSC 9003)</name>
    <name type="common">Inky cap fungus</name>
    <name type="synonym">Hormographiella aspergillata</name>
    <dbReference type="NCBI Taxonomy" id="240176"/>
    <lineage>
        <taxon>Eukaryota</taxon>
        <taxon>Fungi</taxon>
        <taxon>Dikarya</taxon>
        <taxon>Basidiomycota</taxon>
        <taxon>Agaricomycotina</taxon>
        <taxon>Agaricomycetes</taxon>
        <taxon>Agaricomycetidae</taxon>
        <taxon>Agaricales</taxon>
        <taxon>Agaricineae</taxon>
        <taxon>Psathyrellaceae</taxon>
        <taxon>Coprinopsis</taxon>
    </lineage>
</organism>
<dbReference type="Proteomes" id="UP000001861">
    <property type="component" value="Unassembled WGS sequence"/>
</dbReference>
<keyword evidence="2" id="KW-1185">Reference proteome</keyword>
<dbReference type="EMBL" id="AACS02000002">
    <property type="protein sequence ID" value="EFI28469.1"/>
    <property type="molecule type" value="Genomic_DNA"/>
</dbReference>
<dbReference type="RefSeq" id="XP_002911963.1">
    <property type="nucleotide sequence ID" value="XM_002911917.1"/>
</dbReference>
<dbReference type="InParanoid" id="D6RKS6"/>
<evidence type="ECO:0000313" key="2">
    <source>
        <dbReference type="Proteomes" id="UP000001861"/>
    </source>
</evidence>